<reference evidence="1" key="1">
    <citation type="journal article" date="2014" name="Front. Microbiol.">
        <title>High frequency of phylogenetically diverse reductive dehalogenase-homologous genes in deep subseafloor sedimentary metagenomes.</title>
        <authorList>
            <person name="Kawai M."/>
            <person name="Futagami T."/>
            <person name="Toyoda A."/>
            <person name="Takaki Y."/>
            <person name="Nishi S."/>
            <person name="Hori S."/>
            <person name="Arai W."/>
            <person name="Tsubouchi T."/>
            <person name="Morono Y."/>
            <person name="Uchiyama I."/>
            <person name="Ito T."/>
            <person name="Fujiyama A."/>
            <person name="Inagaki F."/>
            <person name="Takami H."/>
        </authorList>
    </citation>
    <scope>NUCLEOTIDE SEQUENCE</scope>
    <source>
        <strain evidence="1">Expedition CK06-06</strain>
    </source>
</reference>
<evidence type="ECO:0000313" key="1">
    <source>
        <dbReference type="EMBL" id="GAH67632.1"/>
    </source>
</evidence>
<proteinExistence type="predicted"/>
<accession>X1HE00</accession>
<name>X1HE00_9ZZZZ</name>
<protein>
    <submittedName>
        <fullName evidence="1">Uncharacterized protein</fullName>
    </submittedName>
</protein>
<comment type="caution">
    <text evidence="1">The sequence shown here is derived from an EMBL/GenBank/DDBJ whole genome shotgun (WGS) entry which is preliminary data.</text>
</comment>
<organism evidence="1">
    <name type="scientific">marine sediment metagenome</name>
    <dbReference type="NCBI Taxonomy" id="412755"/>
    <lineage>
        <taxon>unclassified sequences</taxon>
        <taxon>metagenomes</taxon>
        <taxon>ecological metagenomes</taxon>
    </lineage>
</organism>
<dbReference type="EMBL" id="BARU01032140">
    <property type="protein sequence ID" value="GAH67632.1"/>
    <property type="molecule type" value="Genomic_DNA"/>
</dbReference>
<sequence length="38" mass="4347">MIPNDMAERKETADKIIPETMSNSDIFLNNFMVTCINV</sequence>
<gene>
    <name evidence="1" type="ORF">S03H2_50719</name>
</gene>
<feature type="non-terminal residue" evidence="1">
    <location>
        <position position="38"/>
    </location>
</feature>
<dbReference type="AlphaFoldDB" id="X1HE00"/>